<dbReference type="Pfam" id="PF12770">
    <property type="entry name" value="CHAT"/>
    <property type="match status" value="1"/>
</dbReference>
<evidence type="ECO:0000313" key="3">
    <source>
        <dbReference type="Proteomes" id="UP001595912"/>
    </source>
</evidence>
<evidence type="ECO:0000313" key="2">
    <source>
        <dbReference type="EMBL" id="MFC5004510.1"/>
    </source>
</evidence>
<protein>
    <submittedName>
        <fullName evidence="2">CHAT domain-containing protein</fullName>
    </submittedName>
</protein>
<name>A0ABV9WAJ2_9ACTN</name>
<gene>
    <name evidence="2" type="ORF">ACFPIJ_42635</name>
</gene>
<feature type="domain" description="CHAT" evidence="1">
    <location>
        <begin position="502"/>
        <end position="793"/>
    </location>
</feature>
<accession>A0ABV9WAJ2</accession>
<dbReference type="RefSeq" id="WP_380124478.1">
    <property type="nucleotide sequence ID" value="NZ_JBHSIU010000066.1"/>
</dbReference>
<evidence type="ECO:0000259" key="1">
    <source>
        <dbReference type="Pfam" id="PF12770"/>
    </source>
</evidence>
<dbReference type="InterPro" id="IPR024983">
    <property type="entry name" value="CHAT_dom"/>
</dbReference>
<sequence length="795" mass="85294">MSGEIALSAAERERAERQLDDAADLMDEGRFEKAFALANATMRWLEERGATGQRADQYLGVAHQIQAVCQAGMGSLDQAIHEYGLAEDALSRHPDNREDLVRMLHDLAVMLIDHDMHAFGVETLKQAKKLAKSVEGPYFDEIAEYIIRLEDIDTADETGEPGDVAAEIVELRGMIEATRNADDRAVAEANLASLILAFGSPDLHAEGQARLLRALTRMREQRQWDKYVAMFELLRVTRQRPIILGNGLIAELPRALDATSGLDNLVWQAAICETVATVLHTQPSLAPLRHRKLHLALRAVALRDTSAARTAATVVRAMQSARSGDVARYVALTEAADIGDRGLFIELLESSRLQVRPIGRIADSTGTGDTNMARMVARTGAVRLSAIHPLAVDGPSRLRPHFPPDAVEPADTALFEIIAAVGGADAWWWGAAIIDQRYFWAVVSPGLELFTGYRDLTEPEIDQLTAAAGSFDADGASIAELFWRPFCRSPASEEAAALAVGEILVPGPLRAALWDATSVPQWAPSLVIAGGFLATLPVCLLGLRGAAGRVERLIEKAVLRWAPPVPVVQAAAAQPVYVVDTYPIALACIDADGTLSVAAQAEGAYEVTLRNSKRVDRTSQPASRENFLRALAATAPAAPKIAFFTGHSDAGVAGVDAALRLEDGLLTAEDLTFGAGLAFPARVVFSSCSSGGAVGAGRGEWLGLSAACLLRGARQVIGTAWPILDHPATLAFEEDLLDALVAGVDPASALRACQLRRLAEWRVSDFDLTEGARLMLPSDLATPLVWASFQCMGVY</sequence>
<keyword evidence="3" id="KW-1185">Reference proteome</keyword>
<dbReference type="Proteomes" id="UP001595912">
    <property type="component" value="Unassembled WGS sequence"/>
</dbReference>
<reference evidence="3" key="1">
    <citation type="journal article" date="2019" name="Int. J. Syst. Evol. Microbiol.">
        <title>The Global Catalogue of Microorganisms (GCM) 10K type strain sequencing project: providing services to taxonomists for standard genome sequencing and annotation.</title>
        <authorList>
            <consortium name="The Broad Institute Genomics Platform"/>
            <consortium name="The Broad Institute Genome Sequencing Center for Infectious Disease"/>
            <person name="Wu L."/>
            <person name="Ma J."/>
        </authorList>
    </citation>
    <scope>NUCLEOTIDE SEQUENCE [LARGE SCALE GENOMIC DNA]</scope>
    <source>
        <strain evidence="3">CGMCC 4.7152</strain>
    </source>
</reference>
<proteinExistence type="predicted"/>
<comment type="caution">
    <text evidence="2">The sequence shown here is derived from an EMBL/GenBank/DDBJ whole genome shotgun (WGS) entry which is preliminary data.</text>
</comment>
<dbReference type="EMBL" id="JBHSIU010000066">
    <property type="protein sequence ID" value="MFC5004510.1"/>
    <property type="molecule type" value="Genomic_DNA"/>
</dbReference>
<organism evidence="2 3">
    <name type="scientific">Dactylosporangium cerinum</name>
    <dbReference type="NCBI Taxonomy" id="1434730"/>
    <lineage>
        <taxon>Bacteria</taxon>
        <taxon>Bacillati</taxon>
        <taxon>Actinomycetota</taxon>
        <taxon>Actinomycetes</taxon>
        <taxon>Micromonosporales</taxon>
        <taxon>Micromonosporaceae</taxon>
        <taxon>Dactylosporangium</taxon>
    </lineage>
</organism>